<dbReference type="PATRIC" id="fig|1306954.6.peg.2816"/>
<dbReference type="Proteomes" id="UP000070282">
    <property type="component" value="Unassembled WGS sequence"/>
</dbReference>
<gene>
    <name evidence="2" type="ORF">J122_3981</name>
</gene>
<reference evidence="3" key="1">
    <citation type="submission" date="2015-12" db="EMBL/GenBank/DDBJ databases">
        <authorList>
            <person name="Lima A."/>
            <person name="Farahani Zayas N."/>
            <person name="Castro Da Silva M.A."/>
            <person name="Cabral A."/>
            <person name="Pessatti M.L."/>
        </authorList>
    </citation>
    <scope>NUCLEOTIDE SEQUENCE [LARGE SCALE GENOMIC DNA]</scope>
    <source>
        <strain evidence="3">LAMA 842</strain>
    </source>
</reference>
<comment type="caution">
    <text evidence="2">The sequence shown here is derived from an EMBL/GenBank/DDBJ whole genome shotgun (WGS) entry which is preliminary data.</text>
</comment>
<evidence type="ECO:0000313" key="3">
    <source>
        <dbReference type="Proteomes" id="UP000070282"/>
    </source>
</evidence>
<dbReference type="InterPro" id="IPR024467">
    <property type="entry name" value="Xre/MbcA/ParS-like_toxin-bd"/>
</dbReference>
<name>A0A137S1S1_9GAMM</name>
<feature type="domain" description="Antitoxin Xre/MbcA/ParS-like toxin-binding" evidence="1">
    <location>
        <begin position="52"/>
        <end position="101"/>
    </location>
</feature>
<dbReference type="AlphaFoldDB" id="A0A137S1S1"/>
<sequence length="104" mass="11532">MTDRKRYSLSDLVAQCDLSAPMPEAFRQWDQMVKVGLEQEITQQAADVILQGIRVFESPELAFKWLQSPVPALDGEKPFDLLGTDEGCASVASAIQKIAWGDFS</sequence>
<accession>A0A137S1S1</accession>
<evidence type="ECO:0000259" key="1">
    <source>
        <dbReference type="Pfam" id="PF09722"/>
    </source>
</evidence>
<evidence type="ECO:0000313" key="2">
    <source>
        <dbReference type="EMBL" id="KXO06380.1"/>
    </source>
</evidence>
<dbReference type="EMBL" id="LOCO01000036">
    <property type="protein sequence ID" value="KXO06380.1"/>
    <property type="molecule type" value="Genomic_DNA"/>
</dbReference>
<proteinExistence type="predicted"/>
<keyword evidence="3" id="KW-1185">Reference proteome</keyword>
<organism evidence="2 3">
    <name type="scientific">Marinobacter excellens LAMA 842</name>
    <dbReference type="NCBI Taxonomy" id="1306954"/>
    <lineage>
        <taxon>Bacteria</taxon>
        <taxon>Pseudomonadati</taxon>
        <taxon>Pseudomonadota</taxon>
        <taxon>Gammaproteobacteria</taxon>
        <taxon>Pseudomonadales</taxon>
        <taxon>Marinobacteraceae</taxon>
        <taxon>Marinobacter</taxon>
    </lineage>
</organism>
<dbReference type="Pfam" id="PF09722">
    <property type="entry name" value="Xre_MbcA_ParS_C"/>
    <property type="match status" value="1"/>
</dbReference>
<protein>
    <recommendedName>
        <fullName evidence="1">Antitoxin Xre/MbcA/ParS-like toxin-binding domain-containing protein</fullName>
    </recommendedName>
</protein>
<dbReference type="RefSeq" id="WP_061333767.1">
    <property type="nucleotide sequence ID" value="NZ_LOCO01000036.1"/>
</dbReference>